<sequence length="286" mass="32637">MNIQSIACYVIMTLMPLVRCYSQDTDSLDRSTKRSLYLDLGLGLGKFNYTDFGTSPLTFRGSSYAVSVNGLILDDSREIHFGLDYISGAASNVVRNEVAVSQMYSIGIHYTHMYRIKALSSEKWNTKLGGQINVLGELRYAPAMQNADIGLDVFANILASVKVTRDLSRITPKEKKIWFIRYKLDPRKKNLSYQMNVGVINHNLRNGYAYLGQSSVVNDFQLFDDYQFHTLSGFRMSSQLDYSYFLKNNNALRLSYLWDAFNTGGDLNQFQMAYHTIKLALLFNMK</sequence>
<evidence type="ECO:0000313" key="1">
    <source>
        <dbReference type="EMBL" id="UXP31729.1"/>
    </source>
</evidence>
<dbReference type="Proteomes" id="UP001065174">
    <property type="component" value="Chromosome"/>
</dbReference>
<keyword evidence="2" id="KW-1185">Reference proteome</keyword>
<proteinExistence type="predicted"/>
<gene>
    <name evidence="1" type="ORF">N6H18_15375</name>
</gene>
<organism evidence="1 2">
    <name type="scientific">Reichenbachiella agarivorans</name>
    <dbReference type="NCBI Taxonomy" id="2979464"/>
    <lineage>
        <taxon>Bacteria</taxon>
        <taxon>Pseudomonadati</taxon>
        <taxon>Bacteroidota</taxon>
        <taxon>Cytophagia</taxon>
        <taxon>Cytophagales</taxon>
        <taxon>Reichenbachiellaceae</taxon>
        <taxon>Reichenbachiella</taxon>
    </lineage>
</organism>
<evidence type="ECO:0000313" key="2">
    <source>
        <dbReference type="Proteomes" id="UP001065174"/>
    </source>
</evidence>
<accession>A0ABY6CMW7</accession>
<protein>
    <recommendedName>
        <fullName evidence="3">DUF2490 domain-containing protein</fullName>
    </recommendedName>
</protein>
<reference evidence="1" key="1">
    <citation type="submission" date="2022-09" db="EMBL/GenBank/DDBJ databases">
        <title>Comparative genomics and taxonomic characterization of three novel marine species of genus Reichenbachiella exhibiting antioxidant and polysaccharide degradation activities.</title>
        <authorList>
            <person name="Muhammad N."/>
            <person name="Lee Y.-J."/>
            <person name="Ko J."/>
            <person name="Kim S.-G."/>
        </authorList>
    </citation>
    <scope>NUCLEOTIDE SEQUENCE</scope>
    <source>
        <strain evidence="1">BKB1-1</strain>
    </source>
</reference>
<dbReference type="RefSeq" id="WP_262309168.1">
    <property type="nucleotide sequence ID" value="NZ_CP106679.1"/>
</dbReference>
<dbReference type="EMBL" id="CP106679">
    <property type="protein sequence ID" value="UXP31729.1"/>
    <property type="molecule type" value="Genomic_DNA"/>
</dbReference>
<name>A0ABY6CMW7_9BACT</name>
<evidence type="ECO:0008006" key="3">
    <source>
        <dbReference type="Google" id="ProtNLM"/>
    </source>
</evidence>